<evidence type="ECO:0000313" key="3">
    <source>
        <dbReference type="EMBL" id="EAJ8763546.1"/>
    </source>
</evidence>
<dbReference type="SUPFAM" id="SSF50486">
    <property type="entry name" value="FMT C-terminal domain-like"/>
    <property type="match status" value="1"/>
</dbReference>
<dbReference type="AlphaFoldDB" id="A0A5T0HEY5"/>
<keyword evidence="3" id="KW-0808">Transferase</keyword>
<dbReference type="RefSeq" id="WP_071311300.1">
    <property type="nucleotide sequence ID" value="NZ_CP017860.1"/>
</dbReference>
<dbReference type="Pfam" id="PF00551">
    <property type="entry name" value="Formyl_trans_N"/>
    <property type="match status" value="1"/>
</dbReference>
<proteinExistence type="predicted"/>
<evidence type="ECO:0000259" key="1">
    <source>
        <dbReference type="Pfam" id="PF00551"/>
    </source>
</evidence>
<dbReference type="InterPro" id="IPR036477">
    <property type="entry name" value="Formyl_transf_N_sf"/>
</dbReference>
<reference evidence="3" key="1">
    <citation type="submission" date="2018-05" db="EMBL/GenBank/DDBJ databases">
        <authorList>
            <consortium name="NARMS: The National Antimicrobial Resistance Monitoring System"/>
        </authorList>
    </citation>
    <scope>NUCLEOTIDE SEQUENCE</scope>
    <source>
        <strain evidence="3">FSIS1608910</strain>
    </source>
</reference>
<sequence>MNNQNIIIVTLKKWNIKNFNKIREILPAYNFILIKTKEDLNLNYIQKINPKYIFFPHWSFIIPDEIYQNYACIVFHMSDLPFGRGGSPLQNLILQNIKKTKISALKVCKDLDAGDIYLKCKLDISKDSAQKIYKKASKIIFFKMIPYILKNNPKPIPQNGKPTFFKRRTPDQSYLNSLENPNLEKIFDFIRILDAPSYPKAFLELKNLKIEFKKVKNKKNHLKGEFKIYEKNSNHSRTPRR</sequence>
<comment type="caution">
    <text evidence="3">The sequence shown here is derived from an EMBL/GenBank/DDBJ whole genome shotgun (WGS) entry which is preliminary data.</text>
</comment>
<dbReference type="EMBL" id="AACBLE010000034">
    <property type="protein sequence ID" value="EAJ8763546.1"/>
    <property type="molecule type" value="Genomic_DNA"/>
</dbReference>
<dbReference type="InterPro" id="IPR049355">
    <property type="entry name" value="Formyl_trans-like_C"/>
</dbReference>
<organism evidence="3">
    <name type="scientific">Campylobacter jejuni</name>
    <dbReference type="NCBI Taxonomy" id="197"/>
    <lineage>
        <taxon>Bacteria</taxon>
        <taxon>Pseudomonadati</taxon>
        <taxon>Campylobacterota</taxon>
        <taxon>Epsilonproteobacteria</taxon>
        <taxon>Campylobacterales</taxon>
        <taxon>Campylobacteraceae</taxon>
        <taxon>Campylobacter</taxon>
    </lineage>
</organism>
<feature type="domain" description="Formyl transferase N-terminal" evidence="1">
    <location>
        <begin position="39"/>
        <end position="136"/>
    </location>
</feature>
<dbReference type="InterPro" id="IPR011034">
    <property type="entry name" value="Formyl_transferase-like_C_sf"/>
</dbReference>
<dbReference type="Gene3D" id="3.40.50.170">
    <property type="entry name" value="Formyl transferase, N-terminal domain"/>
    <property type="match status" value="1"/>
</dbReference>
<dbReference type="Pfam" id="PF21553">
    <property type="entry name" value="Formyl_trans_C_2"/>
    <property type="match status" value="1"/>
</dbReference>
<dbReference type="GO" id="GO:0016740">
    <property type="term" value="F:transferase activity"/>
    <property type="evidence" value="ECO:0007669"/>
    <property type="project" value="UniProtKB-KW"/>
</dbReference>
<name>A0A5T0HEY5_CAMJU</name>
<accession>A0A5T0HEY5</accession>
<gene>
    <name evidence="3" type="ORF">BTL12_08765</name>
</gene>
<protein>
    <submittedName>
        <fullName evidence="3">Methionyl-tRNA formyltransferase</fullName>
    </submittedName>
</protein>
<dbReference type="SUPFAM" id="SSF53328">
    <property type="entry name" value="Formyltransferase"/>
    <property type="match status" value="1"/>
</dbReference>
<dbReference type="InterPro" id="IPR002376">
    <property type="entry name" value="Formyl_transf_N"/>
</dbReference>
<feature type="domain" description="Methionyl-tRNA formyltransferase-like C-terminal" evidence="2">
    <location>
        <begin position="170"/>
        <end position="228"/>
    </location>
</feature>
<dbReference type="Gene3D" id="3.10.25.20">
    <property type="match status" value="1"/>
</dbReference>
<evidence type="ECO:0000259" key="2">
    <source>
        <dbReference type="Pfam" id="PF21553"/>
    </source>
</evidence>
<dbReference type="CDD" id="cd08821">
    <property type="entry name" value="FMT_core_like_1"/>
    <property type="match status" value="1"/>
</dbReference>